<feature type="compositionally biased region" description="Basic and acidic residues" evidence="2">
    <location>
        <begin position="487"/>
        <end position="507"/>
    </location>
</feature>
<feature type="non-terminal residue" evidence="4">
    <location>
        <position position="1"/>
    </location>
</feature>
<dbReference type="PANTHER" id="PTHR47842:SF3">
    <property type="entry name" value="DUF676 DOMAIN-CONTAINING PROTEIN"/>
    <property type="match status" value="1"/>
</dbReference>
<keyword evidence="5" id="KW-1185">Reference proteome</keyword>
<dbReference type="Proteomes" id="UP000044602">
    <property type="component" value="Unassembled WGS sequence"/>
</dbReference>
<name>A0A0G4KU54_VERLO</name>
<dbReference type="EMBL" id="CVQH01004447">
    <property type="protein sequence ID" value="CRK13318.1"/>
    <property type="molecule type" value="Genomic_DNA"/>
</dbReference>
<dbReference type="InterPro" id="IPR029058">
    <property type="entry name" value="AB_hydrolase_fold"/>
</dbReference>
<feature type="region of interest" description="Disordered" evidence="2">
    <location>
        <begin position="539"/>
        <end position="766"/>
    </location>
</feature>
<feature type="domain" description="DUF676" evidence="3">
    <location>
        <begin position="173"/>
        <end position="290"/>
    </location>
</feature>
<dbReference type="Gene3D" id="3.40.50.1820">
    <property type="entry name" value="alpha/beta hydrolase"/>
    <property type="match status" value="1"/>
</dbReference>
<feature type="region of interest" description="Disordered" evidence="2">
    <location>
        <begin position="305"/>
        <end position="338"/>
    </location>
</feature>
<evidence type="ECO:0000313" key="4">
    <source>
        <dbReference type="EMBL" id="CRK13318.1"/>
    </source>
</evidence>
<comment type="similarity">
    <text evidence="1">Belongs to the putative lipase ROG1 family.</text>
</comment>
<dbReference type="PANTHER" id="PTHR47842">
    <property type="entry name" value="EXPRESSED PROTEIN"/>
    <property type="match status" value="1"/>
</dbReference>
<dbReference type="InterPro" id="IPR007751">
    <property type="entry name" value="DUF676_lipase-like"/>
</dbReference>
<dbReference type="STRING" id="100787.A0A0G4KU54"/>
<feature type="compositionally biased region" description="Low complexity" evidence="2">
    <location>
        <begin position="720"/>
        <end position="731"/>
    </location>
</feature>
<evidence type="ECO:0000256" key="1">
    <source>
        <dbReference type="ARBA" id="ARBA00007920"/>
    </source>
</evidence>
<evidence type="ECO:0000259" key="3">
    <source>
        <dbReference type="Pfam" id="PF05057"/>
    </source>
</evidence>
<evidence type="ECO:0000256" key="2">
    <source>
        <dbReference type="SAM" id="MobiDB-lite"/>
    </source>
</evidence>
<organism evidence="4 5">
    <name type="scientific">Verticillium longisporum</name>
    <name type="common">Verticillium dahliae var. longisporum</name>
    <dbReference type="NCBI Taxonomy" id="100787"/>
    <lineage>
        <taxon>Eukaryota</taxon>
        <taxon>Fungi</taxon>
        <taxon>Dikarya</taxon>
        <taxon>Ascomycota</taxon>
        <taxon>Pezizomycotina</taxon>
        <taxon>Sordariomycetes</taxon>
        <taxon>Hypocreomycetidae</taxon>
        <taxon>Glomerellales</taxon>
        <taxon>Plectosphaerellaceae</taxon>
        <taxon>Verticillium</taxon>
    </lineage>
</organism>
<reference evidence="4 5" key="1">
    <citation type="submission" date="2015-05" db="EMBL/GenBank/DDBJ databases">
        <authorList>
            <person name="Wang D.B."/>
            <person name="Wang M."/>
        </authorList>
    </citation>
    <scope>NUCLEOTIDE SEQUENCE [LARGE SCALE GENOMIC DNA]</scope>
    <source>
        <strain evidence="4">VL1</strain>
    </source>
</reference>
<evidence type="ECO:0000313" key="5">
    <source>
        <dbReference type="Proteomes" id="UP000044602"/>
    </source>
</evidence>
<dbReference type="CDD" id="cd06503">
    <property type="entry name" value="ATP-synt_Fo_b"/>
    <property type="match status" value="1"/>
</dbReference>
<feature type="compositionally biased region" description="Basic and acidic residues" evidence="2">
    <location>
        <begin position="611"/>
        <end position="649"/>
    </location>
</feature>
<proteinExistence type="inferred from homology"/>
<feature type="compositionally biased region" description="Polar residues" evidence="2">
    <location>
        <begin position="150"/>
        <end position="159"/>
    </location>
</feature>
<feature type="compositionally biased region" description="Polar residues" evidence="2">
    <location>
        <begin position="319"/>
        <end position="338"/>
    </location>
</feature>
<dbReference type="SUPFAM" id="SSF53474">
    <property type="entry name" value="alpha/beta-Hydrolases"/>
    <property type="match status" value="1"/>
</dbReference>
<feature type="region of interest" description="Disordered" evidence="2">
    <location>
        <begin position="144"/>
        <end position="164"/>
    </location>
</feature>
<sequence length="851" mass="93912">CSLPRLNISKRIPCQATKPLRNDAPVDLSDRKSKAGVVPRHHVTVPCVQEIPSKADVTKIPTDVTGLPPRDRHRPRSRPPLSERTVPAKPPTRPSSKTFYHPDFPALVLISGTDAHMARSSSRESGHSLPPAYSFVDGLGDNRFLAPDPRQTSTQSLTPSFVGGDDTETRRTLLVVYIHGFYGNDQSFQSFPAHVHNYLKNELSDSYVIHSKIYPRYKTYKAITLARDNFSSWLQPHESPTTDIVLVGHSMGGLLAADVALMPNRDPYSSHPLKHRLLGTISLDSPFLGLHPGIIVSGISSLFRSNPSPPETPEPGAGPSTTLSPILSGTASPELSQYGSTTSINQFSSIDNSSTTSISPQPSNDPFFNPSYFNDVPFREQPFKKRLLHFVKKHSSEGVIGAARNHVLSHLEYGGCLADYPALNSRYSRIRALEDVDELHSLRQQSHGPAASQNQPVARVRFVNYYTISTGRPKKAKSRSHGPSRSRSPELDTTTDRLEAGSMEDRGSLVSPSMSASVGDVATPGIRLAEPSGVEEKLLSPTEGAGTQDNLPPAASMQHIDPFPESSEVSDSEHAVPGNSSFSQHHNDSTADLPAVPDLPPRPVTPDLDACPDKDSRRQAEKEAKRDLKTYEQAVKNREKAIKERQKLAEKRRKKAEKDTQKSEKEAGKAQAKAYTREQAQREAEAEQRRQEAEQRAKEAADREREAAERDGRPMPAPEPQQQQQQQQPNNEQREADTDVTDRGREESPSRGRTTTAEREARAIEAKKPAKERKFCVLPRRVGEGKDDTWVSIFMEGVDEVGAHCGLFFPGAHYEGLVGNVGQRVVEWAQESLSNRAILELAQTTDDLRLD</sequence>
<gene>
    <name evidence="4" type="ORF">BN1708_010765</name>
</gene>
<dbReference type="Pfam" id="PF05057">
    <property type="entry name" value="DUF676"/>
    <property type="match status" value="1"/>
</dbReference>
<feature type="region of interest" description="Disordered" evidence="2">
    <location>
        <begin position="471"/>
        <end position="518"/>
    </location>
</feature>
<feature type="compositionally biased region" description="Basic and acidic residues" evidence="2">
    <location>
        <begin position="732"/>
        <end position="766"/>
    </location>
</feature>
<feature type="compositionally biased region" description="Basic residues" evidence="2">
    <location>
        <begin position="472"/>
        <end position="484"/>
    </location>
</feature>
<feature type="compositionally biased region" description="Basic and acidic residues" evidence="2">
    <location>
        <begin position="675"/>
        <end position="713"/>
    </location>
</feature>
<accession>A0A0G4KU54</accession>
<feature type="compositionally biased region" description="Basic and acidic residues" evidence="2">
    <location>
        <begin position="656"/>
        <end position="668"/>
    </location>
</feature>
<protein>
    <recommendedName>
        <fullName evidence="3">DUF676 domain-containing protein</fullName>
    </recommendedName>
</protein>
<dbReference type="AlphaFoldDB" id="A0A0G4KU54"/>
<feature type="region of interest" description="Disordered" evidence="2">
    <location>
        <begin position="56"/>
        <end position="100"/>
    </location>
</feature>